<protein>
    <recommendedName>
        <fullName evidence="2">Probable chromosome-partitioning protein ParB</fullName>
    </recommendedName>
</protein>
<dbReference type="Pfam" id="PF02195">
    <property type="entry name" value="ParB_N"/>
    <property type="match status" value="1"/>
</dbReference>
<dbReference type="Pfam" id="PF17762">
    <property type="entry name" value="HTH_ParB"/>
    <property type="match status" value="1"/>
</dbReference>
<name>A0A3A5L419_9GAMM</name>
<dbReference type="FunFam" id="1.10.10.2830:FF:000001">
    <property type="entry name" value="Chromosome partitioning protein ParB"/>
    <property type="match status" value="1"/>
</dbReference>
<dbReference type="InterPro" id="IPR050336">
    <property type="entry name" value="Chromosome_partition/occlusion"/>
</dbReference>
<evidence type="ECO:0000256" key="5">
    <source>
        <dbReference type="ARBA" id="ARBA00025472"/>
    </source>
</evidence>
<dbReference type="GO" id="GO:0005694">
    <property type="term" value="C:chromosome"/>
    <property type="evidence" value="ECO:0007669"/>
    <property type="project" value="TreeGrafter"/>
</dbReference>
<feature type="domain" description="ParB-like N-terminal" evidence="6">
    <location>
        <begin position="29"/>
        <end position="121"/>
    </location>
</feature>
<evidence type="ECO:0000313" key="8">
    <source>
        <dbReference type="Proteomes" id="UP000270757"/>
    </source>
</evidence>
<dbReference type="SMART" id="SM00470">
    <property type="entry name" value="ParB"/>
    <property type="match status" value="1"/>
</dbReference>
<dbReference type="PANTHER" id="PTHR33375:SF1">
    <property type="entry name" value="CHROMOSOME-PARTITIONING PROTEIN PARB-RELATED"/>
    <property type="match status" value="1"/>
</dbReference>
<dbReference type="InterPro" id="IPR041468">
    <property type="entry name" value="HTH_ParB/Spo0J"/>
</dbReference>
<evidence type="ECO:0000256" key="2">
    <source>
        <dbReference type="ARBA" id="ARBA00022372"/>
    </source>
</evidence>
<comment type="function">
    <text evidence="5">Involved in chromosome partition. Localize to both poles of the predivisional cell following completion of DNA replication. Binds to the DNA origin of replication.</text>
</comment>
<comment type="caution">
    <text evidence="7">The sequence shown here is derived from an EMBL/GenBank/DDBJ whole genome shotgun (WGS) entry which is preliminary data.</text>
</comment>
<dbReference type="InterPro" id="IPR004437">
    <property type="entry name" value="ParB/RepB/Spo0J"/>
</dbReference>
<organism evidence="7 8">
    <name type="scientific">Legionella taurinensis</name>
    <dbReference type="NCBI Taxonomy" id="70611"/>
    <lineage>
        <taxon>Bacteria</taxon>
        <taxon>Pseudomonadati</taxon>
        <taxon>Pseudomonadota</taxon>
        <taxon>Gammaproteobacteria</taxon>
        <taxon>Legionellales</taxon>
        <taxon>Legionellaceae</taxon>
        <taxon>Legionella</taxon>
    </lineage>
</organism>
<gene>
    <name evidence="7" type="ORF">D6J04_13925</name>
</gene>
<dbReference type="FunFam" id="3.90.1530.30:FF:000001">
    <property type="entry name" value="Chromosome partitioning protein ParB"/>
    <property type="match status" value="1"/>
</dbReference>
<dbReference type="InterPro" id="IPR036086">
    <property type="entry name" value="ParB/Sulfiredoxin_sf"/>
</dbReference>
<keyword evidence="4" id="KW-0238">DNA-binding</keyword>
<dbReference type="EMBL" id="QZWB01000020">
    <property type="protein sequence ID" value="RJT43734.1"/>
    <property type="molecule type" value="Genomic_DNA"/>
</dbReference>
<dbReference type="GO" id="GO:0045881">
    <property type="term" value="P:positive regulation of sporulation resulting in formation of a cellular spore"/>
    <property type="evidence" value="ECO:0007669"/>
    <property type="project" value="TreeGrafter"/>
</dbReference>
<evidence type="ECO:0000313" key="7">
    <source>
        <dbReference type="EMBL" id="RJT43734.1"/>
    </source>
</evidence>
<evidence type="ECO:0000256" key="4">
    <source>
        <dbReference type="ARBA" id="ARBA00023125"/>
    </source>
</evidence>
<dbReference type="GO" id="GO:0007059">
    <property type="term" value="P:chromosome segregation"/>
    <property type="evidence" value="ECO:0007669"/>
    <property type="project" value="UniProtKB-KW"/>
</dbReference>
<proteinExistence type="inferred from homology"/>
<comment type="similarity">
    <text evidence="1">Belongs to the ParB family.</text>
</comment>
<evidence type="ECO:0000256" key="3">
    <source>
        <dbReference type="ARBA" id="ARBA00022829"/>
    </source>
</evidence>
<dbReference type="NCBIfam" id="TIGR00180">
    <property type="entry name" value="parB_part"/>
    <property type="match status" value="1"/>
</dbReference>
<reference evidence="7 8" key="1">
    <citation type="submission" date="2018-09" db="EMBL/GenBank/DDBJ databases">
        <title>Draft genome sequences of Legionella taurinensis isolated from water samples.</title>
        <authorList>
            <person name="Chakeri A."/>
            <person name="Allerberger F."/>
            <person name="Kundi M."/>
            <person name="Ruppitsch W."/>
            <person name="Schmid D."/>
        </authorList>
    </citation>
    <scope>NUCLEOTIDE SEQUENCE [LARGE SCALE GENOMIC DNA]</scope>
    <source>
        <strain evidence="7 8">4570-18-6</strain>
    </source>
</reference>
<evidence type="ECO:0000259" key="6">
    <source>
        <dbReference type="SMART" id="SM00470"/>
    </source>
</evidence>
<sequence>MNILGKGINAIEVDLLNLNHEKQSGNIMKNISLAKIVLGKYQPRKHGKISKESLQDLVESIKEQGVLQPIIVREMDDEKYELIAGERRYLSALEIGLTVIPCLIKNVNEREAFAIALIENIQREQLTLLEESESLLKLKNEHFLSVDQVSKIIGKPRSTVANLIRVASLLSPECKLFWENGDVDYGHIRAAIILDHKFQNIVIQYVIDKKLSVRETEKFIKEKKYLDLLEPQVTKINNRPLVSSDDMKILSERFLNLYNKNVRINALKTGRIRVLMEFESIERIYDYLDIEN</sequence>
<dbReference type="GO" id="GO:0003677">
    <property type="term" value="F:DNA binding"/>
    <property type="evidence" value="ECO:0007669"/>
    <property type="project" value="UniProtKB-KW"/>
</dbReference>
<dbReference type="CDD" id="cd16393">
    <property type="entry name" value="SPO0J_N"/>
    <property type="match status" value="1"/>
</dbReference>
<keyword evidence="3" id="KW-0159">Chromosome partition</keyword>
<dbReference type="RefSeq" id="WP_120047541.1">
    <property type="nucleotide sequence ID" value="NZ_QZWB01000020.1"/>
</dbReference>
<dbReference type="SUPFAM" id="SSF110849">
    <property type="entry name" value="ParB/Sulfiredoxin"/>
    <property type="match status" value="1"/>
</dbReference>
<dbReference type="PANTHER" id="PTHR33375">
    <property type="entry name" value="CHROMOSOME-PARTITIONING PROTEIN PARB-RELATED"/>
    <property type="match status" value="1"/>
</dbReference>
<evidence type="ECO:0000256" key="1">
    <source>
        <dbReference type="ARBA" id="ARBA00006295"/>
    </source>
</evidence>
<accession>A0A3A5L419</accession>
<dbReference type="Proteomes" id="UP000270757">
    <property type="component" value="Unassembled WGS sequence"/>
</dbReference>
<dbReference type="InterPro" id="IPR003115">
    <property type="entry name" value="ParB_N"/>
</dbReference>
<dbReference type="Gene3D" id="1.10.10.2830">
    <property type="match status" value="1"/>
</dbReference>
<dbReference type="Gene3D" id="3.90.1530.30">
    <property type="match status" value="1"/>
</dbReference>
<dbReference type="AlphaFoldDB" id="A0A3A5L419"/>